<dbReference type="EMBL" id="VUOB01000141">
    <property type="protein sequence ID" value="KAA2246232.1"/>
    <property type="molecule type" value="Genomic_DNA"/>
</dbReference>
<evidence type="ECO:0000313" key="1">
    <source>
        <dbReference type="EMBL" id="KAA2246232.1"/>
    </source>
</evidence>
<reference evidence="1 2" key="1">
    <citation type="submission" date="2019-09" db="EMBL/GenBank/DDBJ databases">
        <title>Goodfellowia gen. nov., a new genus of the Pseudonocardineae related to Actinoalloteichus, containing Goodfellowia coeruleoviolacea gen. nov., comb. nov. gen. nov., comb. nov.</title>
        <authorList>
            <person name="Labeda D."/>
        </authorList>
    </citation>
    <scope>NUCLEOTIDE SEQUENCE [LARGE SCALE GENOMIC DNA]</scope>
    <source>
        <strain evidence="1 2">AN110305</strain>
    </source>
</reference>
<accession>A0A5B2W6S1</accession>
<dbReference type="AlphaFoldDB" id="A0A5B2W6S1"/>
<reference evidence="1 2" key="2">
    <citation type="submission" date="2019-09" db="EMBL/GenBank/DDBJ databases">
        <authorList>
            <person name="Jin C."/>
        </authorList>
    </citation>
    <scope>NUCLEOTIDE SEQUENCE [LARGE SCALE GENOMIC DNA]</scope>
    <source>
        <strain evidence="1 2">AN110305</strain>
    </source>
</reference>
<name>A0A5B2W6S1_9PSEU</name>
<keyword evidence="2" id="KW-1185">Reference proteome</keyword>
<protein>
    <submittedName>
        <fullName evidence="1">Uncharacterized protein</fullName>
    </submittedName>
</protein>
<dbReference type="RefSeq" id="WP_149855283.1">
    <property type="nucleotide sequence ID" value="NZ_VUOB01000141.1"/>
</dbReference>
<dbReference type="Proteomes" id="UP000323454">
    <property type="component" value="Unassembled WGS sequence"/>
</dbReference>
<comment type="caution">
    <text evidence="1">The sequence shown here is derived from an EMBL/GenBank/DDBJ whole genome shotgun (WGS) entry which is preliminary data.</text>
</comment>
<evidence type="ECO:0000313" key="2">
    <source>
        <dbReference type="Proteomes" id="UP000323454"/>
    </source>
</evidence>
<sequence>MGVGRFQHVDCVIAVADFSLTQGQQHYSGSCWLATGRWQHLEDGDVTSVLTTEALASHAGGVAEYYNSPYDYHGFDKLEGRPYNYDQFADLCGEQPTGQLTGVWESRTSPLVARWGIPPVQYVAVIDTNRCVFIRSLPGPSKKLLSMRLSYTNSDRYFLTGILTIHSAHTRCWDWEVDFMERIHLLFSLERQSLDGTLDNQIQLRTSGDRRIPEQDWPLKRRSRSLDRATLDQFLDGPE</sequence>
<organism evidence="1 2">
    <name type="scientific">Solihabitans fulvus</name>
    <dbReference type="NCBI Taxonomy" id="1892852"/>
    <lineage>
        <taxon>Bacteria</taxon>
        <taxon>Bacillati</taxon>
        <taxon>Actinomycetota</taxon>
        <taxon>Actinomycetes</taxon>
        <taxon>Pseudonocardiales</taxon>
        <taxon>Pseudonocardiaceae</taxon>
        <taxon>Solihabitans</taxon>
    </lineage>
</organism>
<proteinExistence type="predicted"/>
<gene>
    <name evidence="1" type="ORF">F0L68_40805</name>
</gene>